<dbReference type="RefSeq" id="WP_263607451.1">
    <property type="nucleotide sequence ID" value="NZ_JAOVQM010000001.1"/>
</dbReference>
<organism evidence="1 2">
    <name type="scientific">Paracholeplasma manati</name>
    <dbReference type="NCBI Taxonomy" id="591373"/>
    <lineage>
        <taxon>Bacteria</taxon>
        <taxon>Bacillati</taxon>
        <taxon>Mycoplasmatota</taxon>
        <taxon>Mollicutes</taxon>
        <taxon>Acholeplasmatales</taxon>
        <taxon>Acholeplasmataceae</taxon>
        <taxon>Paracholeplasma</taxon>
    </lineage>
</organism>
<dbReference type="PANTHER" id="PTHR43649">
    <property type="entry name" value="ARABINOSE-BINDING PROTEIN-RELATED"/>
    <property type="match status" value="1"/>
</dbReference>
<dbReference type="InterPro" id="IPR006059">
    <property type="entry name" value="SBP"/>
</dbReference>
<dbReference type="PANTHER" id="PTHR43649:SF27">
    <property type="entry name" value="EXTRACELLULAR SOLUTE-BINDING PROTEIN FAMILY 1"/>
    <property type="match status" value="1"/>
</dbReference>
<dbReference type="Proteomes" id="UP001177160">
    <property type="component" value="Unassembled WGS sequence"/>
</dbReference>
<keyword evidence="2" id="KW-1185">Reference proteome</keyword>
<proteinExistence type="predicted"/>
<accession>A0ABT2Y3N1</accession>
<evidence type="ECO:0000313" key="1">
    <source>
        <dbReference type="EMBL" id="MCV2231338.1"/>
    </source>
</evidence>
<dbReference type="Gene3D" id="2.60.120.260">
    <property type="entry name" value="Galactose-binding domain-like"/>
    <property type="match status" value="1"/>
</dbReference>
<dbReference type="Pfam" id="PF01547">
    <property type="entry name" value="SBP_bac_1"/>
    <property type="match status" value="1"/>
</dbReference>
<dbReference type="EMBL" id="JAOVQM010000001">
    <property type="protein sequence ID" value="MCV2231338.1"/>
    <property type="molecule type" value="Genomic_DNA"/>
</dbReference>
<dbReference type="Gene3D" id="3.40.190.10">
    <property type="entry name" value="Periplasmic binding protein-like II"/>
    <property type="match status" value="1"/>
</dbReference>
<protein>
    <submittedName>
        <fullName evidence="1">Extracellular solute-binding protein</fullName>
    </submittedName>
</protein>
<dbReference type="InterPro" id="IPR050490">
    <property type="entry name" value="Bact_solute-bd_prot1"/>
</dbReference>
<sequence length="997" mass="113700">MRKLKRTFLILIVVMVGIFSITRLVDSGYTYKLNETITKADETAAFNLLNELLNKHDIDKYTYVDYLNEHQHEVTYNHPDVDVDLFVYDDVDLDLNKPVKMLEEGDIARYELTLTEGGYYTIDMNYLLGESSLNDVIVSLKINGETFYSEMNSIILPTLWKDESKEYSTDRYGDEVLSNQVIISGWQNQPLYGSTYQSIDPLMFYFESGENVIEVENMGSTPVTVANIHLQSPKKYDTYVTYLSQHVGPKIQSLITVDAIDYVQKNSSYVQSFSLNNPSVQPFDAVYKKLNVIDGATWKQSGQSLTYDVNVETAGFYQLAIKYINDKADFKVFRSIAIDGEIPFEEFRAYAVPTTRATTIKMHTLSNGDTPYEVYLSKGTHTITIKAESEPVQNSLRQIQLLIDHINAFSLEIRKITGKTIDKDRTWQFTQYIPETPAYLEAYQLLIKTIITDLSSYAPNQYESSTISNLQKALFRLNNIYKDYERLPFYLDDLIGGSGSVTQYLGNSLTEIAEQPMYLDELYLYSDTKLPKENVGFFRSMFASLETFMASFSSNKFKQDNDPKVVDVWVNRPITYVDMMQKMADQNFTEDTGIRVKISVMPDPNKLVMSAAAGQQPDVALGLASYMPYDLAIRNAAYDLSSFPDYWSFASAFSPGAFIPYVLNDKAYAIPETLDFNVLMYRKDIFDALGFMVPDTWEEVIQILPELQQYGMNFYHPIAGSGGTKYFYQTSGFIYQYSGALYDTNGMNTTINTKASIEGLTFLNQLFTNYSLPEQVQSFYNAFRYATLPIGISDFQNYLLIKNAAPEIVGQWRIAPYPSVTPENGETNRYYIANGTAGMILNGTKKPNESWAFLKWWLGEETQTKFAFNLQSTYGPTYAWLSANIHAVENSPLPEGDKRVILEQVKWLIDVPRTPGQYMLERSLSNIWTDVVFNGESTGIAVDQYTILINREIRKKMIEFGFIDQNGDVLKVYTIPTIEWIQDKMMEASGGYHGSDN</sequence>
<reference evidence="1" key="1">
    <citation type="submission" date="2022-09" db="EMBL/GenBank/DDBJ databases">
        <title>Novel Mycoplasma species identified in domestic and wild animals.</title>
        <authorList>
            <person name="Volokhov D.V."/>
            <person name="Furtak V.A."/>
            <person name="Zagorodnyaya T.A."/>
        </authorList>
    </citation>
    <scope>NUCLEOTIDE SEQUENCE</scope>
    <source>
        <strain evidence="1">Oakley</strain>
    </source>
</reference>
<name>A0ABT2Y3N1_9MOLU</name>
<evidence type="ECO:0000313" key="2">
    <source>
        <dbReference type="Proteomes" id="UP001177160"/>
    </source>
</evidence>
<dbReference type="SUPFAM" id="SSF53850">
    <property type="entry name" value="Periplasmic binding protein-like II"/>
    <property type="match status" value="1"/>
</dbReference>
<gene>
    <name evidence="1" type="ORF">N7548_00665</name>
</gene>
<comment type="caution">
    <text evidence="1">The sequence shown here is derived from an EMBL/GenBank/DDBJ whole genome shotgun (WGS) entry which is preliminary data.</text>
</comment>